<sequence>MPFTRLHGDGPSTLSGLATLTDTTGRAVARNAFAVATATDLPRAQVEATLSATHSEVRDAVASGDKVQLPATRVVGFKVGTPFKQEVADSTTTKATAKKATKK</sequence>
<proteinExistence type="predicted"/>
<dbReference type="SUPFAM" id="SSF47729">
    <property type="entry name" value="IHF-like DNA-binding proteins"/>
    <property type="match status" value="1"/>
</dbReference>
<organism evidence="1 2">
    <name type="scientific">Rhodococcus antarcticus</name>
    <dbReference type="NCBI Taxonomy" id="2987751"/>
    <lineage>
        <taxon>Bacteria</taxon>
        <taxon>Bacillati</taxon>
        <taxon>Actinomycetota</taxon>
        <taxon>Actinomycetes</taxon>
        <taxon>Mycobacteriales</taxon>
        <taxon>Nocardiaceae</taxon>
        <taxon>Rhodococcus</taxon>
    </lineage>
</organism>
<protein>
    <recommendedName>
        <fullName evidence="3">DNA-binding protein HU-beta</fullName>
    </recommendedName>
</protein>
<accession>A0ABY6P340</accession>
<name>A0ABY6P340_9NOCA</name>
<dbReference type="Proteomes" id="UP001164965">
    <property type="component" value="Chromosome"/>
</dbReference>
<evidence type="ECO:0008006" key="3">
    <source>
        <dbReference type="Google" id="ProtNLM"/>
    </source>
</evidence>
<gene>
    <name evidence="1" type="ORF">RHODO2019_06450</name>
</gene>
<evidence type="ECO:0000313" key="2">
    <source>
        <dbReference type="Proteomes" id="UP001164965"/>
    </source>
</evidence>
<dbReference type="EMBL" id="CP110615">
    <property type="protein sequence ID" value="UZJ26067.1"/>
    <property type="molecule type" value="Genomic_DNA"/>
</dbReference>
<dbReference type="RefSeq" id="WP_265384171.1">
    <property type="nucleotide sequence ID" value="NZ_CP110615.1"/>
</dbReference>
<keyword evidence="2" id="KW-1185">Reference proteome</keyword>
<dbReference type="InterPro" id="IPR010992">
    <property type="entry name" value="IHF-like_DNA-bd_dom_sf"/>
</dbReference>
<reference evidence="1" key="1">
    <citation type="submission" date="2022-10" db="EMBL/GenBank/DDBJ databases">
        <title>Rhodococcus sp.75.</title>
        <authorList>
            <person name="Sun M."/>
        </authorList>
    </citation>
    <scope>NUCLEOTIDE SEQUENCE</scope>
    <source>
        <strain evidence="1">75</strain>
    </source>
</reference>
<evidence type="ECO:0000313" key="1">
    <source>
        <dbReference type="EMBL" id="UZJ26067.1"/>
    </source>
</evidence>